<dbReference type="OrthoDB" id="7631574at2"/>
<evidence type="ECO:0000313" key="5">
    <source>
        <dbReference type="Proteomes" id="UP000276309"/>
    </source>
</evidence>
<accession>A0A3G2L5Q9</accession>
<dbReference type="PANTHER" id="PTHR43547:SF2">
    <property type="entry name" value="HYBRID SIGNAL TRANSDUCTION HISTIDINE KINASE C"/>
    <property type="match status" value="1"/>
</dbReference>
<keyword evidence="5" id="KW-1185">Reference proteome</keyword>
<dbReference type="Proteomes" id="UP000276309">
    <property type="component" value="Chromosome"/>
</dbReference>
<keyword evidence="1 2" id="KW-0597">Phosphoprotein</keyword>
<dbReference type="InterPro" id="IPR001789">
    <property type="entry name" value="Sig_transdc_resp-reg_receiver"/>
</dbReference>
<dbReference type="Pfam" id="PF00072">
    <property type="entry name" value="Response_reg"/>
    <property type="match status" value="1"/>
</dbReference>
<feature type="modified residue" description="4-aspartylphosphate" evidence="2">
    <location>
        <position position="61"/>
    </location>
</feature>
<dbReference type="PROSITE" id="PS50110">
    <property type="entry name" value="RESPONSE_REGULATORY"/>
    <property type="match status" value="1"/>
</dbReference>
<organism evidence="4 5">
    <name type="scientific">Euzebyella marina</name>
    <dbReference type="NCBI Taxonomy" id="1761453"/>
    <lineage>
        <taxon>Bacteria</taxon>
        <taxon>Pseudomonadati</taxon>
        <taxon>Bacteroidota</taxon>
        <taxon>Flavobacteriia</taxon>
        <taxon>Flavobacteriales</taxon>
        <taxon>Flavobacteriaceae</taxon>
        <taxon>Euzebyella</taxon>
    </lineage>
</organism>
<sequence length="142" mass="15763">MMGIFSKYLLVDDDMDDLDFFCEVMEVIDPSAACYTANNGKEALELLDSNSTIVPDIIFMDLNMPKMDGKSCLKILKSNSAYKHIPVVILTTSSNLTDKEEVITSGASYFLTKPTSMNELHEKVLWAIHGLEERAASMTGNN</sequence>
<dbReference type="AlphaFoldDB" id="A0A3G2L5Q9"/>
<dbReference type="SMART" id="SM00448">
    <property type="entry name" value="REC"/>
    <property type="match status" value="1"/>
</dbReference>
<dbReference type="EMBL" id="CP032050">
    <property type="protein sequence ID" value="AYN67563.1"/>
    <property type="molecule type" value="Genomic_DNA"/>
</dbReference>
<evidence type="ECO:0000313" key="4">
    <source>
        <dbReference type="EMBL" id="AYN67563.1"/>
    </source>
</evidence>
<dbReference type="Gene3D" id="3.40.50.2300">
    <property type="match status" value="1"/>
</dbReference>
<dbReference type="PANTHER" id="PTHR43547">
    <property type="entry name" value="TWO-COMPONENT HISTIDINE KINASE"/>
    <property type="match status" value="1"/>
</dbReference>
<feature type="domain" description="Response regulatory" evidence="3">
    <location>
        <begin position="7"/>
        <end position="128"/>
    </location>
</feature>
<dbReference type="GO" id="GO:0000155">
    <property type="term" value="F:phosphorelay sensor kinase activity"/>
    <property type="evidence" value="ECO:0007669"/>
    <property type="project" value="TreeGrafter"/>
</dbReference>
<evidence type="ECO:0000256" key="1">
    <source>
        <dbReference type="ARBA" id="ARBA00022553"/>
    </source>
</evidence>
<name>A0A3G2L5Q9_9FLAO</name>
<evidence type="ECO:0000259" key="3">
    <source>
        <dbReference type="PROSITE" id="PS50110"/>
    </source>
</evidence>
<dbReference type="RefSeq" id="WP_121848579.1">
    <property type="nucleotide sequence ID" value="NZ_CP032050.1"/>
</dbReference>
<dbReference type="InterPro" id="IPR011006">
    <property type="entry name" value="CheY-like_superfamily"/>
</dbReference>
<dbReference type="SUPFAM" id="SSF52172">
    <property type="entry name" value="CheY-like"/>
    <property type="match status" value="1"/>
</dbReference>
<proteinExistence type="predicted"/>
<dbReference type="KEGG" id="emar:D1013_09395"/>
<evidence type="ECO:0000256" key="2">
    <source>
        <dbReference type="PROSITE-ProRule" id="PRU00169"/>
    </source>
</evidence>
<reference evidence="4 5" key="1">
    <citation type="submission" date="2018-08" db="EMBL/GenBank/DDBJ databases">
        <title>The reduced genetic potential of extracellular carbohydrate catabolism in Euzebyella marina RN62, a Flavobacteriia bacterium isolated from the hadal water.</title>
        <authorList>
            <person name="Xue C."/>
        </authorList>
    </citation>
    <scope>NUCLEOTIDE SEQUENCE [LARGE SCALE GENOMIC DNA]</scope>
    <source>
        <strain evidence="4 5">RN62</strain>
    </source>
</reference>
<gene>
    <name evidence="4" type="ORF">D1013_09395</name>
</gene>
<protein>
    <submittedName>
        <fullName evidence="4">Response regulator</fullName>
    </submittedName>
</protein>